<comment type="caution">
    <text evidence="2">The sequence shown here is derived from an EMBL/GenBank/DDBJ whole genome shotgun (WGS) entry which is preliminary data.</text>
</comment>
<dbReference type="Gene3D" id="3.15.10.40">
    <property type="entry name" value="Uncharacterised protein PF07273, DUF1439"/>
    <property type="match status" value="1"/>
</dbReference>
<reference evidence="2 3" key="1">
    <citation type="submission" date="2019-03" db="EMBL/GenBank/DDBJ databases">
        <title>Genomic Encyclopedia of Type Strains, Phase IV (KMG-IV): sequencing the most valuable type-strain genomes for metagenomic binning, comparative biology and taxonomic classification.</title>
        <authorList>
            <person name="Goeker M."/>
        </authorList>
    </citation>
    <scope>NUCLEOTIDE SEQUENCE [LARGE SCALE GENOMIC DNA]</scope>
    <source>
        <strain evidence="2 3">DSM 15534</strain>
    </source>
</reference>
<feature type="signal peptide" evidence="1">
    <location>
        <begin position="1"/>
        <end position="21"/>
    </location>
</feature>
<proteinExistence type="predicted"/>
<protein>
    <submittedName>
        <fullName evidence="2">Uncharacterized protein DUF1439</fullName>
    </submittedName>
</protein>
<name>A0A4R1GBI6_9PAST</name>
<dbReference type="EMBL" id="SMFT01000001">
    <property type="protein sequence ID" value="TCK01622.1"/>
    <property type="molecule type" value="Genomic_DNA"/>
</dbReference>
<gene>
    <name evidence="2" type="ORF">EV694_0239</name>
</gene>
<accession>A0A4R1GBI6</accession>
<dbReference type="Proteomes" id="UP000294702">
    <property type="component" value="Unassembled WGS sequence"/>
</dbReference>
<keyword evidence="3" id="KW-1185">Reference proteome</keyword>
<dbReference type="Pfam" id="PF07273">
    <property type="entry name" value="DUF1439"/>
    <property type="match status" value="1"/>
</dbReference>
<dbReference type="InterPro" id="IPR010835">
    <property type="entry name" value="DUF1439"/>
</dbReference>
<evidence type="ECO:0000313" key="2">
    <source>
        <dbReference type="EMBL" id="TCK01622.1"/>
    </source>
</evidence>
<feature type="chain" id="PRO_5020886327" evidence="1">
    <location>
        <begin position="22"/>
        <end position="185"/>
    </location>
</feature>
<dbReference type="AlphaFoldDB" id="A0A4R1GBI6"/>
<evidence type="ECO:0000256" key="1">
    <source>
        <dbReference type="SAM" id="SignalP"/>
    </source>
</evidence>
<sequence>MLRYLKLLVFTLLVYSSFAQASLFSLSQGQINQYLQDKVQIDDKFRLPSLLDIDYVINNIKAEIGQNDPNRVELSADLQGLFKLVNEQFKGKIHLVIDTIPTYDADKGAIYLRDIRVLRWSGEPDQYMNQLQTIMPLLSKSLAMLLNHQPIYQLDESDPKQFMLKQLAKGIRVEKGRLVLEGNLL</sequence>
<evidence type="ECO:0000313" key="3">
    <source>
        <dbReference type="Proteomes" id="UP000294702"/>
    </source>
</evidence>
<dbReference type="RefSeq" id="WP_243645943.1">
    <property type="nucleotide sequence ID" value="NZ_SMFT01000001.1"/>
</dbReference>
<keyword evidence="1" id="KW-0732">Signal</keyword>
<organism evidence="2 3">
    <name type="scientific">Volucribacter psittacicida</name>
    <dbReference type="NCBI Taxonomy" id="203482"/>
    <lineage>
        <taxon>Bacteria</taxon>
        <taxon>Pseudomonadati</taxon>
        <taxon>Pseudomonadota</taxon>
        <taxon>Gammaproteobacteria</taxon>
        <taxon>Pasteurellales</taxon>
        <taxon>Pasteurellaceae</taxon>
        <taxon>Volucribacter</taxon>
    </lineage>
</organism>